<comment type="caution">
    <text evidence="2">The sequence shown here is derived from an EMBL/GenBank/DDBJ whole genome shotgun (WGS) entry which is preliminary data.</text>
</comment>
<dbReference type="PANTHER" id="PTHR14523:SF1">
    <property type="entry name" value="HOMOLOGOUS RECOMBINATION OB-FOLD PROTEIN"/>
    <property type="match status" value="1"/>
</dbReference>
<feature type="domain" description="Homologous recombination OB-fold protein OB-fold" evidence="1">
    <location>
        <begin position="118"/>
        <end position="193"/>
    </location>
</feature>
<dbReference type="EMBL" id="BKCJ010150334">
    <property type="protein sequence ID" value="GEY07986.1"/>
    <property type="molecule type" value="Genomic_DNA"/>
</dbReference>
<evidence type="ECO:0000259" key="1">
    <source>
        <dbReference type="Pfam" id="PF15072"/>
    </source>
</evidence>
<dbReference type="PANTHER" id="PTHR14523">
    <property type="entry name" value="UNCHARACTERIZED PROTEIN C17ORF53 HOMOLOG"/>
    <property type="match status" value="1"/>
</dbReference>
<accession>A0A699HLH5</accession>
<dbReference type="GO" id="GO:0000725">
    <property type="term" value="P:recombinational repair"/>
    <property type="evidence" value="ECO:0007669"/>
    <property type="project" value="InterPro"/>
</dbReference>
<dbReference type="EMBL" id="BKCJ010147540">
    <property type="protein sequence ID" value="GEY04163.1"/>
    <property type="molecule type" value="Genomic_DNA"/>
</dbReference>
<proteinExistence type="predicted"/>
<name>A0A699HLH5_TANCI</name>
<evidence type="ECO:0000313" key="3">
    <source>
        <dbReference type="EMBL" id="GEY07986.1"/>
    </source>
</evidence>
<gene>
    <name evidence="2" type="ORF">Tci_376137</name>
    <name evidence="3" type="ORF">Tci_379960</name>
</gene>
<evidence type="ECO:0000313" key="2">
    <source>
        <dbReference type="EMBL" id="GEY04163.1"/>
    </source>
</evidence>
<dbReference type="Pfam" id="PF15072">
    <property type="entry name" value="HROB"/>
    <property type="match status" value="1"/>
</dbReference>
<reference evidence="2" key="1">
    <citation type="journal article" date="2019" name="Sci. Rep.">
        <title>Draft genome of Tanacetum cinerariifolium, the natural source of mosquito coil.</title>
        <authorList>
            <person name="Yamashiro T."/>
            <person name="Shiraishi A."/>
            <person name="Satake H."/>
            <person name="Nakayama K."/>
        </authorList>
    </citation>
    <scope>NUCLEOTIDE SEQUENCE</scope>
</reference>
<organism evidence="2">
    <name type="scientific">Tanacetum cinerariifolium</name>
    <name type="common">Dalmatian daisy</name>
    <name type="synonym">Chrysanthemum cinerariifolium</name>
    <dbReference type="NCBI Taxonomy" id="118510"/>
    <lineage>
        <taxon>Eukaryota</taxon>
        <taxon>Viridiplantae</taxon>
        <taxon>Streptophyta</taxon>
        <taxon>Embryophyta</taxon>
        <taxon>Tracheophyta</taxon>
        <taxon>Spermatophyta</taxon>
        <taxon>Magnoliopsida</taxon>
        <taxon>eudicotyledons</taxon>
        <taxon>Gunneridae</taxon>
        <taxon>Pentapetalae</taxon>
        <taxon>asterids</taxon>
        <taxon>campanulids</taxon>
        <taxon>Asterales</taxon>
        <taxon>Asteraceae</taxon>
        <taxon>Asteroideae</taxon>
        <taxon>Anthemideae</taxon>
        <taxon>Anthemidinae</taxon>
        <taxon>Tanacetum</taxon>
    </lineage>
</organism>
<sequence length="194" mass="22085">MYDDMTYSLLVKMVVKIFEFDPNVWLNLSVYIPSLNSQLDIIDDEDVKFFVDCTSNSTDGIPRIHVGQPKKSELRIILGLAGILQSVFLLKNADVMEGSHEIIMPRQDDMKKYYKNRKLERVIGVIMSCLPNVLGDLTVTLKDPSGTMDGTIHYKVFEKEEGYTKSINVIAVLILCNVFVFIPKPSTHYLNITF</sequence>
<dbReference type="InterPro" id="IPR028045">
    <property type="entry name" value="HROB"/>
</dbReference>
<protein>
    <recommendedName>
        <fullName evidence="1">Homologous recombination OB-fold protein OB-fold domain-containing protein</fullName>
    </recommendedName>
</protein>
<dbReference type="AlphaFoldDB" id="A0A699HLH5"/>
<dbReference type="InterPro" id="IPR058570">
    <property type="entry name" value="HROB_OB"/>
</dbReference>